<dbReference type="InterPro" id="IPR011711">
    <property type="entry name" value="GntR_C"/>
</dbReference>
<dbReference type="SUPFAM" id="SSF48008">
    <property type="entry name" value="GntR ligand-binding domain-like"/>
    <property type="match status" value="1"/>
</dbReference>
<sequence>MKREASTECGQTSLQERIRSQIESDILGGRRPPGSTIDEKDVAAAFNASRTPVREALIALSARGLVTIAARSGIYVRKASMAELVSALEAICELEAVVAGLAAKRATKSDIDRMRLALAEGGQAAEMQDIQGYRDANTRLHEAIHQAAGNAVLADHIRNSRSLLVAYRYRSFEVPGRLNISHDEHSQIVHAIEQGETSLAQSCMRVHISRGGDAMIALLRSSTDALDQ</sequence>
<feature type="domain" description="HTH gntR-type" evidence="4">
    <location>
        <begin position="12"/>
        <end position="79"/>
    </location>
</feature>
<evidence type="ECO:0000256" key="3">
    <source>
        <dbReference type="ARBA" id="ARBA00023163"/>
    </source>
</evidence>
<accession>A0A2R4XGB3</accession>
<dbReference type="Pfam" id="PF07729">
    <property type="entry name" value="FCD"/>
    <property type="match status" value="1"/>
</dbReference>
<keyword evidence="2" id="KW-0238">DNA-binding</keyword>
<dbReference type="Proteomes" id="UP000244571">
    <property type="component" value="Chromosome"/>
</dbReference>
<dbReference type="GO" id="GO:0003700">
    <property type="term" value="F:DNA-binding transcription factor activity"/>
    <property type="evidence" value="ECO:0007669"/>
    <property type="project" value="InterPro"/>
</dbReference>
<dbReference type="Gene3D" id="1.20.120.530">
    <property type="entry name" value="GntR ligand-binding domain-like"/>
    <property type="match status" value="1"/>
</dbReference>
<protein>
    <submittedName>
        <fullName evidence="5">GntR family transcriptional regulator</fullName>
    </submittedName>
</protein>
<keyword evidence="6" id="KW-1185">Reference proteome</keyword>
<dbReference type="SUPFAM" id="SSF46785">
    <property type="entry name" value="Winged helix' DNA-binding domain"/>
    <property type="match status" value="1"/>
</dbReference>
<name>A0A2R4XGB3_9BURK</name>
<evidence type="ECO:0000313" key="5">
    <source>
        <dbReference type="EMBL" id="AWB32814.1"/>
    </source>
</evidence>
<proteinExistence type="predicted"/>
<evidence type="ECO:0000256" key="2">
    <source>
        <dbReference type="ARBA" id="ARBA00023125"/>
    </source>
</evidence>
<dbReference type="Pfam" id="PF00392">
    <property type="entry name" value="GntR"/>
    <property type="match status" value="1"/>
</dbReference>
<dbReference type="GO" id="GO:0003677">
    <property type="term" value="F:DNA binding"/>
    <property type="evidence" value="ECO:0007669"/>
    <property type="project" value="UniProtKB-KW"/>
</dbReference>
<dbReference type="SMART" id="SM00345">
    <property type="entry name" value="HTH_GNTR"/>
    <property type="match status" value="1"/>
</dbReference>
<keyword evidence="1" id="KW-0805">Transcription regulation</keyword>
<dbReference type="InterPro" id="IPR000524">
    <property type="entry name" value="Tscrpt_reg_HTH_GntR"/>
</dbReference>
<keyword evidence="3" id="KW-0804">Transcription</keyword>
<dbReference type="PANTHER" id="PTHR43537:SF49">
    <property type="entry name" value="TRANSCRIPTIONAL REGULATORY PROTEIN"/>
    <property type="match status" value="1"/>
</dbReference>
<dbReference type="SMART" id="SM00895">
    <property type="entry name" value="FCD"/>
    <property type="match status" value="1"/>
</dbReference>
<evidence type="ECO:0000256" key="1">
    <source>
        <dbReference type="ARBA" id="ARBA00023015"/>
    </source>
</evidence>
<organism evidence="5 6">
    <name type="scientific">Orrella marina</name>
    <dbReference type="NCBI Taxonomy" id="2163011"/>
    <lineage>
        <taxon>Bacteria</taxon>
        <taxon>Pseudomonadati</taxon>
        <taxon>Pseudomonadota</taxon>
        <taxon>Betaproteobacteria</taxon>
        <taxon>Burkholderiales</taxon>
        <taxon>Alcaligenaceae</taxon>
        <taxon>Orrella</taxon>
    </lineage>
</organism>
<evidence type="ECO:0000259" key="4">
    <source>
        <dbReference type="PROSITE" id="PS50949"/>
    </source>
</evidence>
<dbReference type="Gene3D" id="1.10.10.10">
    <property type="entry name" value="Winged helix-like DNA-binding domain superfamily/Winged helix DNA-binding domain"/>
    <property type="match status" value="1"/>
</dbReference>
<dbReference type="RefSeq" id="WP_108620255.1">
    <property type="nucleotide sequence ID" value="NZ_CP028901.1"/>
</dbReference>
<dbReference type="OrthoDB" id="5343379at2"/>
<dbReference type="PROSITE" id="PS50949">
    <property type="entry name" value="HTH_GNTR"/>
    <property type="match status" value="1"/>
</dbReference>
<reference evidence="5 6" key="1">
    <citation type="submission" date="2018-04" db="EMBL/GenBank/DDBJ databases">
        <title>Bordetella sp. HZ20 isolated from seawater.</title>
        <authorList>
            <person name="Sun C."/>
        </authorList>
    </citation>
    <scope>NUCLEOTIDE SEQUENCE [LARGE SCALE GENOMIC DNA]</scope>
    <source>
        <strain evidence="5 6">HZ20</strain>
    </source>
</reference>
<dbReference type="AlphaFoldDB" id="A0A2R4XGB3"/>
<evidence type="ECO:0000313" key="6">
    <source>
        <dbReference type="Proteomes" id="UP000244571"/>
    </source>
</evidence>
<dbReference type="InterPro" id="IPR036390">
    <property type="entry name" value="WH_DNA-bd_sf"/>
</dbReference>
<gene>
    <name evidence="5" type="ORF">DBV39_02760</name>
</gene>
<dbReference type="EMBL" id="CP028901">
    <property type="protein sequence ID" value="AWB32814.1"/>
    <property type="molecule type" value="Genomic_DNA"/>
</dbReference>
<dbReference type="InterPro" id="IPR008920">
    <property type="entry name" value="TF_FadR/GntR_C"/>
</dbReference>
<dbReference type="KEGG" id="boz:DBV39_02760"/>
<dbReference type="InterPro" id="IPR036388">
    <property type="entry name" value="WH-like_DNA-bd_sf"/>
</dbReference>
<dbReference type="CDD" id="cd07377">
    <property type="entry name" value="WHTH_GntR"/>
    <property type="match status" value="1"/>
</dbReference>
<dbReference type="PANTHER" id="PTHR43537">
    <property type="entry name" value="TRANSCRIPTIONAL REGULATOR, GNTR FAMILY"/>
    <property type="match status" value="1"/>
</dbReference>